<comment type="caution">
    <text evidence="2">The sequence shown here is derived from an EMBL/GenBank/DDBJ whole genome shotgun (WGS) entry which is preliminary data.</text>
</comment>
<evidence type="ECO:0000313" key="2">
    <source>
        <dbReference type="EMBL" id="GMM58823.1"/>
    </source>
</evidence>
<dbReference type="Proteomes" id="UP001377567">
    <property type="component" value="Unassembled WGS sequence"/>
</dbReference>
<evidence type="ECO:0000313" key="3">
    <source>
        <dbReference type="Proteomes" id="UP001377567"/>
    </source>
</evidence>
<proteinExistence type="predicted"/>
<dbReference type="AlphaFoldDB" id="A0AAV5S5N4"/>
<dbReference type="EMBL" id="BTGD01000025">
    <property type="protein sequence ID" value="GMM58823.1"/>
    <property type="molecule type" value="Genomic_DNA"/>
</dbReference>
<name>A0AAV5S5N4_MAUHU</name>
<sequence length="266" mass="30795">MAYCLKRSLSSSNLQSLSRRSSFSTLERTVSHSCVQTTPITVSSGLNNESFQEFYTYLNGEDHYKSANRLWENLPQTTRDIFVARVLDKKSTHNGVQTADVLDGLKYDTAKELFVGQKQPTKNSYMHYRGKLAPHFYDTGRVKIDSATASKIIGRIYNQELSNEDKKRLKEDTMKEYENIVRDRLYTTKQFIARNERSASDDAFLAAIEKWSEKHENQRIEQITNLLKKVENTKEHLNRTSSKKKGILNAISRKSRKFVNVFSMKK</sequence>
<organism evidence="2 3">
    <name type="scientific">Maudiozyma humilis</name>
    <name type="common">Sour dough yeast</name>
    <name type="synonym">Kazachstania humilis</name>
    <dbReference type="NCBI Taxonomy" id="51915"/>
    <lineage>
        <taxon>Eukaryota</taxon>
        <taxon>Fungi</taxon>
        <taxon>Dikarya</taxon>
        <taxon>Ascomycota</taxon>
        <taxon>Saccharomycotina</taxon>
        <taxon>Saccharomycetes</taxon>
        <taxon>Saccharomycetales</taxon>
        <taxon>Saccharomycetaceae</taxon>
        <taxon>Maudiozyma</taxon>
    </lineage>
</organism>
<accession>A0AAV5S5N4</accession>
<reference evidence="2 3" key="1">
    <citation type="journal article" date="2023" name="Elife">
        <title>Identification of key yeast species and microbe-microbe interactions impacting larval growth of Drosophila in the wild.</title>
        <authorList>
            <person name="Mure A."/>
            <person name="Sugiura Y."/>
            <person name="Maeda R."/>
            <person name="Honda K."/>
            <person name="Sakurai N."/>
            <person name="Takahashi Y."/>
            <person name="Watada M."/>
            <person name="Katoh T."/>
            <person name="Gotoh A."/>
            <person name="Gotoh Y."/>
            <person name="Taniguchi I."/>
            <person name="Nakamura K."/>
            <person name="Hayashi T."/>
            <person name="Katayama T."/>
            <person name="Uemura T."/>
            <person name="Hattori Y."/>
        </authorList>
    </citation>
    <scope>NUCLEOTIDE SEQUENCE [LARGE SCALE GENOMIC DNA]</scope>
    <source>
        <strain evidence="2 3">KH-74</strain>
    </source>
</reference>
<evidence type="ECO:0000256" key="1">
    <source>
        <dbReference type="SAM" id="Coils"/>
    </source>
</evidence>
<keyword evidence="3" id="KW-1185">Reference proteome</keyword>
<keyword evidence="1" id="KW-0175">Coiled coil</keyword>
<gene>
    <name evidence="2" type="ORF">DAKH74_054400</name>
</gene>
<protein>
    <submittedName>
        <fullName evidence="2">Uncharacterized protein</fullName>
    </submittedName>
</protein>
<feature type="coiled-coil region" evidence="1">
    <location>
        <begin position="213"/>
        <end position="240"/>
    </location>
</feature>